<evidence type="ECO:0000313" key="4">
    <source>
        <dbReference type="EMBL" id="CAK9153180.1"/>
    </source>
</evidence>
<keyword evidence="5" id="KW-1185">Reference proteome</keyword>
<gene>
    <name evidence="4" type="ORF">ILEXP_LOCUS21428</name>
</gene>
<dbReference type="PANTHER" id="PTHR31150:SF6">
    <property type="entry name" value="ZINC ION BINDING PROTEIN"/>
    <property type="match status" value="1"/>
</dbReference>
<comment type="caution">
    <text evidence="4">The sequence shown here is derived from an EMBL/GenBank/DDBJ whole genome shotgun (WGS) entry which is preliminary data.</text>
</comment>
<dbReference type="InterPro" id="IPR001841">
    <property type="entry name" value="Znf_RING"/>
</dbReference>
<dbReference type="EMBL" id="CAUOFW020002358">
    <property type="protein sequence ID" value="CAK9153180.1"/>
    <property type="molecule type" value="Genomic_DNA"/>
</dbReference>
<sequence>MGKRKRRGDQNKTSPPPGLMPCSVRMDAFSDQVPNVRHSHLHHNNRSAPRNFYGHQYSRRNSASHAETSTSRGKGTPLRNEQQSFKLATQPKLDSGCYTDSRDRFFCRPERIRSSSSAMDAISPDVVKMVCGICQKLLKRRPYILENTVSSSDISVVAVLVCGHVYHADCLEQRTCHEDRRDPACPLCLGHDDMLQEDSVTARMLIL</sequence>
<name>A0ABC8SBJ9_9AQUA</name>
<dbReference type="SUPFAM" id="SSF57850">
    <property type="entry name" value="RING/U-box"/>
    <property type="match status" value="1"/>
</dbReference>
<evidence type="ECO:0000256" key="1">
    <source>
        <dbReference type="PROSITE-ProRule" id="PRU00175"/>
    </source>
</evidence>
<dbReference type="SMART" id="SM00184">
    <property type="entry name" value="RING"/>
    <property type="match status" value="1"/>
</dbReference>
<keyword evidence="1" id="KW-0863">Zinc-finger</keyword>
<keyword evidence="1" id="KW-0862">Zinc</keyword>
<feature type="region of interest" description="Disordered" evidence="2">
    <location>
        <begin position="59"/>
        <end position="86"/>
    </location>
</feature>
<keyword evidence="1" id="KW-0479">Metal-binding</keyword>
<proteinExistence type="predicted"/>
<evidence type="ECO:0000256" key="2">
    <source>
        <dbReference type="SAM" id="MobiDB-lite"/>
    </source>
</evidence>
<dbReference type="PANTHER" id="PTHR31150">
    <property type="entry name" value="EXPRESSED PROTEIN"/>
    <property type="match status" value="1"/>
</dbReference>
<feature type="region of interest" description="Disordered" evidence="2">
    <location>
        <begin position="1"/>
        <end position="24"/>
    </location>
</feature>
<dbReference type="Gene3D" id="3.30.40.10">
    <property type="entry name" value="Zinc/RING finger domain, C3HC4 (zinc finger)"/>
    <property type="match status" value="1"/>
</dbReference>
<reference evidence="4 5" key="1">
    <citation type="submission" date="2024-02" db="EMBL/GenBank/DDBJ databases">
        <authorList>
            <person name="Vignale AGUSTIN F."/>
            <person name="Sosa J E."/>
            <person name="Modenutti C."/>
        </authorList>
    </citation>
    <scope>NUCLEOTIDE SEQUENCE [LARGE SCALE GENOMIC DNA]</scope>
</reference>
<organism evidence="4 5">
    <name type="scientific">Ilex paraguariensis</name>
    <name type="common">yerba mate</name>
    <dbReference type="NCBI Taxonomy" id="185542"/>
    <lineage>
        <taxon>Eukaryota</taxon>
        <taxon>Viridiplantae</taxon>
        <taxon>Streptophyta</taxon>
        <taxon>Embryophyta</taxon>
        <taxon>Tracheophyta</taxon>
        <taxon>Spermatophyta</taxon>
        <taxon>Magnoliopsida</taxon>
        <taxon>eudicotyledons</taxon>
        <taxon>Gunneridae</taxon>
        <taxon>Pentapetalae</taxon>
        <taxon>asterids</taxon>
        <taxon>campanulids</taxon>
        <taxon>Aquifoliales</taxon>
        <taxon>Aquifoliaceae</taxon>
        <taxon>Ilex</taxon>
    </lineage>
</organism>
<dbReference type="GO" id="GO:0008270">
    <property type="term" value="F:zinc ion binding"/>
    <property type="evidence" value="ECO:0007669"/>
    <property type="project" value="UniProtKB-KW"/>
</dbReference>
<evidence type="ECO:0000259" key="3">
    <source>
        <dbReference type="PROSITE" id="PS50089"/>
    </source>
</evidence>
<protein>
    <recommendedName>
        <fullName evidence="3">RING-type domain-containing protein</fullName>
    </recommendedName>
</protein>
<feature type="domain" description="RING-type" evidence="3">
    <location>
        <begin position="131"/>
        <end position="188"/>
    </location>
</feature>
<evidence type="ECO:0000313" key="5">
    <source>
        <dbReference type="Proteomes" id="UP001642360"/>
    </source>
</evidence>
<accession>A0ABC8SBJ9</accession>
<dbReference type="Proteomes" id="UP001642360">
    <property type="component" value="Unassembled WGS sequence"/>
</dbReference>
<dbReference type="InterPro" id="IPR013083">
    <property type="entry name" value="Znf_RING/FYVE/PHD"/>
</dbReference>
<dbReference type="AlphaFoldDB" id="A0ABC8SBJ9"/>
<dbReference type="PROSITE" id="PS50089">
    <property type="entry name" value="ZF_RING_2"/>
    <property type="match status" value="1"/>
</dbReference>